<dbReference type="Proteomes" id="UP000294692">
    <property type="component" value="Unassembled WGS sequence"/>
</dbReference>
<dbReference type="RefSeq" id="WP_132477299.1">
    <property type="nucleotide sequence ID" value="NZ_JBHRVM010000001.1"/>
</dbReference>
<keyword evidence="10" id="KW-0476">Mercury</keyword>
<keyword evidence="9" id="KW-0479">Metal-binding</keyword>
<evidence type="ECO:0000256" key="12">
    <source>
        <dbReference type="ARBA" id="ARBA00023136"/>
    </source>
</evidence>
<evidence type="ECO:0000256" key="1">
    <source>
        <dbReference type="ARBA" id="ARBA00004429"/>
    </source>
</evidence>
<gene>
    <name evidence="16" type="ORF">EV686_10679</name>
</gene>
<proteinExistence type="inferred from homology"/>
<keyword evidence="6" id="KW-1003">Cell membrane</keyword>
<accession>A0A4V2VR83</accession>
<comment type="caution">
    <text evidence="16">The sequence shown here is derived from an EMBL/GenBank/DDBJ whole genome shotgun (WGS) entry which is preliminary data.</text>
</comment>
<evidence type="ECO:0000256" key="14">
    <source>
        <dbReference type="ARBA" id="ARBA00045720"/>
    </source>
</evidence>
<dbReference type="GO" id="GO:0005886">
    <property type="term" value="C:plasma membrane"/>
    <property type="evidence" value="ECO:0007669"/>
    <property type="project" value="UniProtKB-SubCell"/>
</dbReference>
<evidence type="ECO:0000256" key="4">
    <source>
        <dbReference type="ARBA" id="ARBA00022448"/>
    </source>
</evidence>
<evidence type="ECO:0000256" key="8">
    <source>
        <dbReference type="ARBA" id="ARBA00022692"/>
    </source>
</evidence>
<evidence type="ECO:0000256" key="13">
    <source>
        <dbReference type="ARBA" id="ARBA00030934"/>
    </source>
</evidence>
<comment type="subcellular location">
    <subcellularLocation>
        <location evidence="1">Cell inner membrane</location>
        <topology evidence="1">Multi-pass membrane protein</topology>
    </subcellularLocation>
</comment>
<comment type="function">
    <text evidence="14">Involved in mercury resistance. Probably transfers a mercuric ion from the periplasmic Hg(2+)-binding protein MerP to the cytoplasmic mercuric reductase MerA.</text>
</comment>
<evidence type="ECO:0000256" key="7">
    <source>
        <dbReference type="ARBA" id="ARBA00022519"/>
    </source>
</evidence>
<evidence type="ECO:0000256" key="11">
    <source>
        <dbReference type="ARBA" id="ARBA00022989"/>
    </source>
</evidence>
<keyword evidence="11 15" id="KW-1133">Transmembrane helix</keyword>
<evidence type="ECO:0000313" key="17">
    <source>
        <dbReference type="Proteomes" id="UP000294692"/>
    </source>
</evidence>
<keyword evidence="17" id="KW-1185">Reference proteome</keyword>
<evidence type="ECO:0000256" key="3">
    <source>
        <dbReference type="ARBA" id="ARBA00017053"/>
    </source>
</evidence>
<evidence type="ECO:0000256" key="5">
    <source>
        <dbReference type="ARBA" id="ARBA00022466"/>
    </source>
</evidence>
<dbReference type="GO" id="GO:0015097">
    <property type="term" value="F:mercury ion transmembrane transporter activity"/>
    <property type="evidence" value="ECO:0007669"/>
    <property type="project" value="InterPro"/>
</dbReference>
<keyword evidence="8 15" id="KW-0812">Transmembrane</keyword>
<keyword evidence="4" id="KW-0813">Transport</keyword>
<keyword evidence="7" id="KW-0997">Cell inner membrane</keyword>
<keyword evidence="12 15" id="KW-0472">Membrane</keyword>
<evidence type="ECO:0000256" key="9">
    <source>
        <dbReference type="ARBA" id="ARBA00022723"/>
    </source>
</evidence>
<feature type="transmembrane region" description="Helical" evidence="15">
    <location>
        <begin position="58"/>
        <end position="79"/>
    </location>
</feature>
<protein>
    <recommendedName>
        <fullName evidence="3">Mercuric transport protein MerT</fullName>
    </recommendedName>
    <alternativeName>
        <fullName evidence="13">Mercury ion transport protein</fullName>
    </alternativeName>
</protein>
<evidence type="ECO:0000256" key="15">
    <source>
        <dbReference type="SAM" id="Phobius"/>
    </source>
</evidence>
<dbReference type="EMBL" id="SMBX01000006">
    <property type="protein sequence ID" value="TCU97199.1"/>
    <property type="molecule type" value="Genomic_DNA"/>
</dbReference>
<evidence type="ECO:0000256" key="10">
    <source>
        <dbReference type="ARBA" id="ARBA00022914"/>
    </source>
</evidence>
<feature type="transmembrane region" description="Helical" evidence="15">
    <location>
        <begin position="100"/>
        <end position="123"/>
    </location>
</feature>
<organism evidence="16 17">
    <name type="scientific">Paracandidimonas soli</name>
    <dbReference type="NCBI Taxonomy" id="1917182"/>
    <lineage>
        <taxon>Bacteria</taxon>
        <taxon>Pseudomonadati</taxon>
        <taxon>Pseudomonadota</taxon>
        <taxon>Betaproteobacteria</taxon>
        <taxon>Burkholderiales</taxon>
        <taxon>Alcaligenaceae</taxon>
        <taxon>Paracandidimonas</taxon>
    </lineage>
</organism>
<sequence>MHTVPKNRPDAIEPAPAAVRWGLGAALLASLAAGLCCAAPLLYLVFGISAAALSGLNGLSWLQAPMAAIALLCLGAAFFRLYISKRPVCARQDSRRRLHVYFWATALLALALLSYPFVLPWLLD</sequence>
<name>A0A4V2VR83_9BURK</name>
<dbReference type="Gene3D" id="1.10.287.910">
    <property type="entry name" value="bacterial mercury transporter, merf"/>
    <property type="match status" value="1"/>
</dbReference>
<comment type="similarity">
    <text evidence="2">Belongs to the MerT family.</text>
</comment>
<evidence type="ECO:0000313" key="16">
    <source>
        <dbReference type="EMBL" id="TCU97199.1"/>
    </source>
</evidence>
<keyword evidence="5" id="KW-0475">Mercuric resistance</keyword>
<dbReference type="InterPro" id="IPR003457">
    <property type="entry name" value="Transprt_MerT"/>
</dbReference>
<evidence type="ECO:0000256" key="2">
    <source>
        <dbReference type="ARBA" id="ARBA00008224"/>
    </source>
</evidence>
<dbReference type="GO" id="GO:0046872">
    <property type="term" value="F:metal ion binding"/>
    <property type="evidence" value="ECO:0007669"/>
    <property type="project" value="UniProtKB-KW"/>
</dbReference>
<reference evidence="16 17" key="1">
    <citation type="submission" date="2019-03" db="EMBL/GenBank/DDBJ databases">
        <title>Genomic Encyclopedia of Type Strains, Phase IV (KMG-IV): sequencing the most valuable type-strain genomes for metagenomic binning, comparative biology and taxonomic classification.</title>
        <authorList>
            <person name="Goeker M."/>
        </authorList>
    </citation>
    <scope>NUCLEOTIDE SEQUENCE [LARGE SCALE GENOMIC DNA]</scope>
    <source>
        <strain evidence="16 17">DSM 100048</strain>
    </source>
</reference>
<evidence type="ECO:0000256" key="6">
    <source>
        <dbReference type="ARBA" id="ARBA00022475"/>
    </source>
</evidence>
<dbReference type="AlphaFoldDB" id="A0A4V2VR83"/>
<feature type="transmembrane region" description="Helical" evidence="15">
    <location>
        <begin position="21"/>
        <end position="46"/>
    </location>
</feature>
<dbReference type="Pfam" id="PF02411">
    <property type="entry name" value="MerT"/>
    <property type="match status" value="1"/>
</dbReference>